<accession>A0A7W3TY10</accession>
<dbReference type="AlphaFoldDB" id="A0A7W3TY10"/>
<dbReference type="RefSeq" id="WP_182580190.1">
    <property type="nucleotide sequence ID" value="NZ_JACIUY010000042.1"/>
</dbReference>
<keyword evidence="5" id="KW-1185">Reference proteome</keyword>
<feature type="region of interest" description="Disordered" evidence="1">
    <location>
        <begin position="217"/>
        <end position="241"/>
    </location>
</feature>
<proteinExistence type="predicted"/>
<sequence>MGRIISHTGYQTNIEHFNNNKHLTENQRQKILNQLTPEQKSVLEEFKKYQVNSRLLTKINEEGGNFEFIGYDEFTDFDNHNPSASPLKCGCGKHVKYLYYCVSKDNHKKYKFGINHLKQEAGISPEVINEIKNGYHKIDLGIDEILQNIEYGELFPTGAYELCVQKNLLKDNFSESQIRYLQSFYQVKLPLYDKDREKVLKIAEWYLRGQNEKIKEEQNQRSKREQLIKQQRERRQRQAKIRRRNKTYKDWFCKLDYQEKINWRHKEMTYERVLRYFPKLAAKGILDKKSIVQTLIVSTIFDDGLLKMGDEIDSKSLTMQKIQPIIQKYQLPSSIQKANNCYDQLIQLLIRNWVIVYVNNHYVSNIRFPE</sequence>
<organism evidence="3 4">
    <name type="scientific">Limosilactobacillus fastidiosus</name>
    <dbReference type="NCBI Taxonomy" id="2759855"/>
    <lineage>
        <taxon>Bacteria</taxon>
        <taxon>Bacillati</taxon>
        <taxon>Bacillota</taxon>
        <taxon>Bacilli</taxon>
        <taxon>Lactobacillales</taxon>
        <taxon>Lactobacillaceae</taxon>
        <taxon>Limosilactobacillus</taxon>
    </lineage>
</organism>
<evidence type="ECO:0000313" key="5">
    <source>
        <dbReference type="Proteomes" id="UP000544052"/>
    </source>
</evidence>
<evidence type="ECO:0000313" key="2">
    <source>
        <dbReference type="EMBL" id="MBB1063196.1"/>
    </source>
</evidence>
<dbReference type="Proteomes" id="UP000544052">
    <property type="component" value="Unassembled WGS sequence"/>
</dbReference>
<dbReference type="Proteomes" id="UP000518255">
    <property type="component" value="Unassembled WGS sequence"/>
</dbReference>
<dbReference type="EMBL" id="JACIUY010000042">
    <property type="protein sequence ID" value="MBB1085388.1"/>
    <property type="molecule type" value="Genomic_DNA"/>
</dbReference>
<dbReference type="EMBL" id="JACIUZ010000036">
    <property type="protein sequence ID" value="MBB1063196.1"/>
    <property type="molecule type" value="Genomic_DNA"/>
</dbReference>
<gene>
    <name evidence="3" type="ORF">H5R63_00975</name>
    <name evidence="2" type="ORF">H5R64_05385</name>
</gene>
<reference evidence="4 5" key="1">
    <citation type="submission" date="2020-07" db="EMBL/GenBank/DDBJ databases">
        <title>Description of Limosilactobacillus balticus sp. nov., Limosilactobacillus agrestis sp. nov., Limosilactobacillus albertensis sp. nov., Limosilactobacillus rudii sp. nov., Limosilactobacillus fastidiosus sp. nov., five novel Limosilactobacillus species isolated from the vertebrate gastrointestinal tract, and proposal of 6 subspecies of Limosilactobacillus reuteri adapted to the gastrointestinal tract of specific vertebrate hosts.</title>
        <authorList>
            <person name="Li F."/>
            <person name="Cheng C."/>
            <person name="Zheng J."/>
            <person name="Quevedo R.M."/>
            <person name="Li J."/>
            <person name="Roos S."/>
            <person name="Gaenzle M.G."/>
            <person name="Walter J."/>
        </authorList>
    </citation>
    <scope>NUCLEOTIDE SEQUENCE [LARGE SCALE GENOMIC DNA]</scope>
    <source>
        <strain evidence="3 4">WF-MA3-C</strain>
        <strain evidence="2 5">WF-MO7-1</strain>
    </source>
</reference>
<comment type="caution">
    <text evidence="3">The sequence shown here is derived from an EMBL/GenBank/DDBJ whole genome shotgun (WGS) entry which is preliminary data.</text>
</comment>
<evidence type="ECO:0000313" key="4">
    <source>
        <dbReference type="Proteomes" id="UP000518255"/>
    </source>
</evidence>
<evidence type="ECO:0000313" key="3">
    <source>
        <dbReference type="EMBL" id="MBB1085388.1"/>
    </source>
</evidence>
<protein>
    <submittedName>
        <fullName evidence="3">Uncharacterized protein</fullName>
    </submittedName>
</protein>
<feature type="compositionally biased region" description="Basic and acidic residues" evidence="1">
    <location>
        <begin position="217"/>
        <end position="233"/>
    </location>
</feature>
<evidence type="ECO:0000256" key="1">
    <source>
        <dbReference type="SAM" id="MobiDB-lite"/>
    </source>
</evidence>
<name>A0A7W3TY10_9LACO</name>